<keyword evidence="2" id="KW-1185">Reference proteome</keyword>
<dbReference type="AlphaFoldDB" id="A0A8J3BZ09"/>
<sequence length="70" mass="7452">MVGVLAEGFAGCFGKAVDAGALGVECRKQRESLDAHRLLDCGRLTQLRPAQRIMQLVGQVLDPAFPTTAP</sequence>
<accession>A0A8J3BZ09</accession>
<gene>
    <name evidence="1" type="ORF">GCM10012284_30460</name>
</gene>
<reference evidence="1" key="2">
    <citation type="submission" date="2020-09" db="EMBL/GenBank/DDBJ databases">
        <authorList>
            <person name="Sun Q."/>
            <person name="Zhou Y."/>
        </authorList>
    </citation>
    <scope>NUCLEOTIDE SEQUENCE</scope>
    <source>
        <strain evidence="1">CGMCC 4.7299</strain>
    </source>
</reference>
<proteinExistence type="predicted"/>
<organism evidence="1 2">
    <name type="scientific">Mangrovihabitans endophyticus</name>
    <dbReference type="NCBI Taxonomy" id="1751298"/>
    <lineage>
        <taxon>Bacteria</taxon>
        <taxon>Bacillati</taxon>
        <taxon>Actinomycetota</taxon>
        <taxon>Actinomycetes</taxon>
        <taxon>Micromonosporales</taxon>
        <taxon>Micromonosporaceae</taxon>
        <taxon>Mangrovihabitans</taxon>
    </lineage>
</organism>
<dbReference type="Proteomes" id="UP000656042">
    <property type="component" value="Unassembled WGS sequence"/>
</dbReference>
<dbReference type="EMBL" id="BMMX01000011">
    <property type="protein sequence ID" value="GGK94315.1"/>
    <property type="molecule type" value="Genomic_DNA"/>
</dbReference>
<evidence type="ECO:0000313" key="1">
    <source>
        <dbReference type="EMBL" id="GGK94315.1"/>
    </source>
</evidence>
<comment type="caution">
    <text evidence="1">The sequence shown here is derived from an EMBL/GenBank/DDBJ whole genome shotgun (WGS) entry which is preliminary data.</text>
</comment>
<reference evidence="1" key="1">
    <citation type="journal article" date="2014" name="Int. J. Syst. Evol. Microbiol.">
        <title>Complete genome sequence of Corynebacterium casei LMG S-19264T (=DSM 44701T), isolated from a smear-ripened cheese.</title>
        <authorList>
            <consortium name="US DOE Joint Genome Institute (JGI-PGF)"/>
            <person name="Walter F."/>
            <person name="Albersmeier A."/>
            <person name="Kalinowski J."/>
            <person name="Ruckert C."/>
        </authorList>
    </citation>
    <scope>NUCLEOTIDE SEQUENCE</scope>
    <source>
        <strain evidence="1">CGMCC 4.7299</strain>
    </source>
</reference>
<evidence type="ECO:0000313" key="2">
    <source>
        <dbReference type="Proteomes" id="UP000656042"/>
    </source>
</evidence>
<name>A0A8J3BZ09_9ACTN</name>
<protein>
    <submittedName>
        <fullName evidence="1">Uncharacterized protein</fullName>
    </submittedName>
</protein>